<dbReference type="Proteomes" id="UP001149140">
    <property type="component" value="Unassembled WGS sequence"/>
</dbReference>
<feature type="compositionally biased region" description="Basic and acidic residues" evidence="5">
    <location>
        <begin position="1"/>
        <end position="10"/>
    </location>
</feature>
<keyword evidence="3 4" id="KW-0456">Lyase</keyword>
<evidence type="ECO:0000256" key="5">
    <source>
        <dbReference type="SAM" id="MobiDB-lite"/>
    </source>
</evidence>
<dbReference type="EMBL" id="JAPDOD010000039">
    <property type="protein sequence ID" value="MDA0164917.1"/>
    <property type="molecule type" value="Genomic_DNA"/>
</dbReference>
<comment type="caution">
    <text evidence="7">The sequence shown here is derived from an EMBL/GenBank/DDBJ whole genome shotgun (WGS) entry which is preliminary data.</text>
</comment>
<evidence type="ECO:0000256" key="2">
    <source>
        <dbReference type="ARBA" id="ARBA00022917"/>
    </source>
</evidence>
<dbReference type="InterPro" id="IPR036754">
    <property type="entry name" value="YbaK/aa-tRNA-synt-asso_dom_sf"/>
</dbReference>
<organism evidence="7 8">
    <name type="scientific">Solirubrobacter ginsenosidimutans</name>
    <dbReference type="NCBI Taxonomy" id="490573"/>
    <lineage>
        <taxon>Bacteria</taxon>
        <taxon>Bacillati</taxon>
        <taxon>Actinomycetota</taxon>
        <taxon>Thermoleophilia</taxon>
        <taxon>Solirubrobacterales</taxon>
        <taxon>Solirubrobacteraceae</taxon>
        <taxon>Solirubrobacter</taxon>
    </lineage>
</organism>
<sequence length="180" mass="19046">MGDRPRDGRPRTLRARACKADRLSSKATPATKALERAKVPVVTHAYEHDPKHESYGLEAAEALGLDPATVFKTLVADVDGKLTVAIVPVQHQLDLKALAQAVKGKKAQMADVKQAERTTGYVAGGISPLGQKKALPTVLDSSALDHPAIHVSGGRRGLEIELTPADLIRLTNAVAAAIAR</sequence>
<dbReference type="EC" id="4.2.-.-" evidence="4"/>
<dbReference type="NCBIfam" id="TIGR00011">
    <property type="entry name" value="YbaK_EbsC"/>
    <property type="match status" value="1"/>
</dbReference>
<evidence type="ECO:0000256" key="1">
    <source>
        <dbReference type="ARBA" id="ARBA00009798"/>
    </source>
</evidence>
<dbReference type="CDD" id="cd00002">
    <property type="entry name" value="YbaK_deacylase"/>
    <property type="match status" value="1"/>
</dbReference>
<comment type="similarity">
    <text evidence="1 4">Belongs to the prolyl-tRNA editing family. YbaK/EbsC subfamily.</text>
</comment>
<evidence type="ECO:0000313" key="7">
    <source>
        <dbReference type="EMBL" id="MDA0164917.1"/>
    </source>
</evidence>
<evidence type="ECO:0000313" key="8">
    <source>
        <dbReference type="Proteomes" id="UP001149140"/>
    </source>
</evidence>
<accession>A0A9X3N1A7</accession>
<dbReference type="GO" id="GO:0002161">
    <property type="term" value="F:aminoacyl-tRNA deacylase activity"/>
    <property type="evidence" value="ECO:0007669"/>
    <property type="project" value="InterPro"/>
</dbReference>
<dbReference type="PANTHER" id="PTHR30411:SF0">
    <property type="entry name" value="CYS-TRNA(PRO)_CYS-TRNA(CYS) DEACYLASE YBAK"/>
    <property type="match status" value="1"/>
</dbReference>
<dbReference type="PANTHER" id="PTHR30411">
    <property type="entry name" value="CYTOPLASMIC PROTEIN"/>
    <property type="match status" value="1"/>
</dbReference>
<dbReference type="GO" id="GO:0016829">
    <property type="term" value="F:lyase activity"/>
    <property type="evidence" value="ECO:0007669"/>
    <property type="project" value="UniProtKB-KW"/>
</dbReference>
<dbReference type="PIRSF" id="PIRSF006181">
    <property type="entry name" value="EbsC_YbaK"/>
    <property type="match status" value="1"/>
</dbReference>
<protein>
    <recommendedName>
        <fullName evidence="4">Cys-tRNA(Pro)/Cys-tRNA(Cys) deacylase</fullName>
        <ecNumber evidence="4">4.2.-.-</ecNumber>
    </recommendedName>
</protein>
<dbReference type="InterPro" id="IPR004369">
    <property type="entry name" value="Prolyl-tRNA_editing_YbaK/EbsC"/>
</dbReference>
<evidence type="ECO:0000256" key="4">
    <source>
        <dbReference type="PIRNR" id="PIRNR006181"/>
    </source>
</evidence>
<keyword evidence="2 4" id="KW-0648">Protein biosynthesis</keyword>
<dbReference type="AlphaFoldDB" id="A0A9X3N1A7"/>
<name>A0A9X3N1A7_9ACTN</name>
<keyword evidence="8" id="KW-1185">Reference proteome</keyword>
<proteinExistence type="inferred from homology"/>
<gene>
    <name evidence="7" type="primary">ybaK</name>
    <name evidence="7" type="ORF">OM076_31900</name>
</gene>
<feature type="domain" description="YbaK/aminoacyl-tRNA synthetase-associated" evidence="6">
    <location>
        <begin position="58"/>
        <end position="170"/>
    </location>
</feature>
<evidence type="ECO:0000256" key="3">
    <source>
        <dbReference type="ARBA" id="ARBA00023239"/>
    </source>
</evidence>
<reference evidence="7" key="1">
    <citation type="submission" date="2022-10" db="EMBL/GenBank/DDBJ databases">
        <title>The WGS of Solirubrobacter ginsenosidimutans DSM 21036.</title>
        <authorList>
            <person name="Jiang Z."/>
        </authorList>
    </citation>
    <scope>NUCLEOTIDE SEQUENCE</scope>
    <source>
        <strain evidence="7">DSM 21036</strain>
    </source>
</reference>
<evidence type="ECO:0000259" key="6">
    <source>
        <dbReference type="Pfam" id="PF04073"/>
    </source>
</evidence>
<dbReference type="InterPro" id="IPR007214">
    <property type="entry name" value="YbaK/aa-tRNA-synth-assoc-dom"/>
</dbReference>
<dbReference type="Pfam" id="PF04073">
    <property type="entry name" value="tRNA_edit"/>
    <property type="match status" value="1"/>
</dbReference>
<dbReference type="Gene3D" id="3.90.960.10">
    <property type="entry name" value="YbaK/aminoacyl-tRNA synthetase-associated domain"/>
    <property type="match status" value="1"/>
</dbReference>
<dbReference type="SUPFAM" id="SSF55826">
    <property type="entry name" value="YbaK/ProRS associated domain"/>
    <property type="match status" value="1"/>
</dbReference>
<dbReference type="GO" id="GO:0006412">
    <property type="term" value="P:translation"/>
    <property type="evidence" value="ECO:0007669"/>
    <property type="project" value="UniProtKB-KW"/>
</dbReference>
<feature type="region of interest" description="Disordered" evidence="5">
    <location>
        <begin position="1"/>
        <end position="22"/>
    </location>
</feature>